<proteinExistence type="predicted"/>
<accession>A0A5B8SPD5</accession>
<protein>
    <submittedName>
        <fullName evidence="2">DUF3577 domain-containing protein</fullName>
    </submittedName>
</protein>
<dbReference type="RefSeq" id="WP_147183688.1">
    <property type="nucleotide sequence ID" value="NZ_CP042382.1"/>
</dbReference>
<dbReference type="OrthoDB" id="6402776at2"/>
<dbReference type="AlphaFoldDB" id="A0A5B8SPD5"/>
<gene>
    <name evidence="2" type="ORF">FGL86_05725</name>
</gene>
<keyword evidence="3" id="KW-1185">Reference proteome</keyword>
<sequence length="181" mass="19847">MSNATDTQFFDLHISGLGYVNRIRQVTPKRGDAFWACDISALNGPANDVEYRRFDCRVSGREAEKLVKKFAATVADRKEKGANEPRILIGFKLGDLYPDLFTRTRGERAGETAVSLKARLLFINWVKVDGEKVYEAPRREETFSATAAQEDEAPSQEVDQETPAPGSAFSGGSVGAAEAVV</sequence>
<dbReference type="InterPro" id="IPR021960">
    <property type="entry name" value="DUF3577"/>
</dbReference>
<evidence type="ECO:0000313" key="2">
    <source>
        <dbReference type="EMBL" id="QEA38626.1"/>
    </source>
</evidence>
<evidence type="ECO:0000256" key="1">
    <source>
        <dbReference type="SAM" id="MobiDB-lite"/>
    </source>
</evidence>
<organism evidence="2 3">
    <name type="scientific">Pistricoccus aurantiacus</name>
    <dbReference type="NCBI Taxonomy" id="1883414"/>
    <lineage>
        <taxon>Bacteria</taxon>
        <taxon>Pseudomonadati</taxon>
        <taxon>Pseudomonadota</taxon>
        <taxon>Gammaproteobacteria</taxon>
        <taxon>Oceanospirillales</taxon>
        <taxon>Halomonadaceae</taxon>
        <taxon>Pistricoccus</taxon>
    </lineage>
</organism>
<dbReference type="Pfam" id="PF12101">
    <property type="entry name" value="DUF3577"/>
    <property type="match status" value="1"/>
</dbReference>
<evidence type="ECO:0000313" key="3">
    <source>
        <dbReference type="Proteomes" id="UP000321272"/>
    </source>
</evidence>
<dbReference type="KEGG" id="paur:FGL86_05725"/>
<dbReference type="EMBL" id="CP042382">
    <property type="protein sequence ID" value="QEA38626.1"/>
    <property type="molecule type" value="Genomic_DNA"/>
</dbReference>
<dbReference type="NCBIfam" id="NF040584">
    <property type="entry name" value="STY4534_fam"/>
    <property type="match status" value="1"/>
</dbReference>
<dbReference type="Proteomes" id="UP000321272">
    <property type="component" value="Chromosome"/>
</dbReference>
<name>A0A5B8SPD5_9GAMM</name>
<feature type="compositionally biased region" description="Acidic residues" evidence="1">
    <location>
        <begin position="149"/>
        <end position="160"/>
    </location>
</feature>
<reference evidence="2 3" key="1">
    <citation type="submission" date="2019-06" db="EMBL/GenBank/DDBJ databases">
        <title>Genome analyses of bacteria isolated from kimchi.</title>
        <authorList>
            <person name="Lee S."/>
            <person name="Ahn S."/>
            <person name="Roh S."/>
        </authorList>
    </citation>
    <scope>NUCLEOTIDE SEQUENCE [LARGE SCALE GENOMIC DNA]</scope>
    <source>
        <strain evidence="2 3">CBA4606</strain>
    </source>
</reference>
<feature type="region of interest" description="Disordered" evidence="1">
    <location>
        <begin position="140"/>
        <end position="181"/>
    </location>
</feature>
<feature type="compositionally biased region" description="Low complexity" evidence="1">
    <location>
        <begin position="166"/>
        <end position="181"/>
    </location>
</feature>